<dbReference type="AlphaFoldDB" id="A0A6C0JTH1"/>
<accession>A0A6C0JTH1</accession>
<evidence type="ECO:0000256" key="1">
    <source>
        <dbReference type="SAM" id="MobiDB-lite"/>
    </source>
</evidence>
<reference evidence="2" key="1">
    <citation type="journal article" date="2020" name="Nature">
        <title>Giant virus diversity and host interactions through global metagenomics.</title>
        <authorList>
            <person name="Schulz F."/>
            <person name="Roux S."/>
            <person name="Paez-Espino D."/>
            <person name="Jungbluth S."/>
            <person name="Walsh D.A."/>
            <person name="Denef V.J."/>
            <person name="McMahon K.D."/>
            <person name="Konstantinidis K.T."/>
            <person name="Eloe-Fadrosh E.A."/>
            <person name="Kyrpides N.C."/>
            <person name="Woyke T."/>
        </authorList>
    </citation>
    <scope>NUCLEOTIDE SEQUENCE</scope>
    <source>
        <strain evidence="2">GVMAG-S-1041349-163</strain>
    </source>
</reference>
<organism evidence="2">
    <name type="scientific">viral metagenome</name>
    <dbReference type="NCBI Taxonomy" id="1070528"/>
    <lineage>
        <taxon>unclassified sequences</taxon>
        <taxon>metagenomes</taxon>
        <taxon>organismal metagenomes</taxon>
    </lineage>
</organism>
<proteinExistence type="predicted"/>
<name>A0A6C0JTH1_9ZZZZ</name>
<protein>
    <submittedName>
        <fullName evidence="2">Uncharacterized protein</fullName>
    </submittedName>
</protein>
<sequence length="265" mass="30644">MSVEAMSHNTEDTSVDDINNELPGMRISKNSNTKPKAKALNFEEAKENAKNEKGDITEVVLEKKKKEKKNISDELLKTINEKLEKATTAQDFLQILENKEYASFDLEKRTIAAHKWITAKCSPKMFPYECKNKNSYLQCMHSITLMSFRFRKIWKDDKLVETVIDTPNYLKQKCIAWGKETNLPLVKQKFIKDFETLKYSELQYPGDFDDYENTYVETFYAIEDASIILAMCGVDINQLKLESIQIGDQEPTKITKLIRTVPSIL</sequence>
<feature type="region of interest" description="Disordered" evidence="1">
    <location>
        <begin position="1"/>
        <end position="36"/>
    </location>
</feature>
<dbReference type="EMBL" id="MN740686">
    <property type="protein sequence ID" value="QHU07727.1"/>
    <property type="molecule type" value="Genomic_DNA"/>
</dbReference>
<evidence type="ECO:0000313" key="2">
    <source>
        <dbReference type="EMBL" id="QHU07727.1"/>
    </source>
</evidence>